<dbReference type="SUPFAM" id="SSF56300">
    <property type="entry name" value="Metallo-dependent phosphatases"/>
    <property type="match status" value="1"/>
</dbReference>
<dbReference type="RefSeq" id="WP_052208781.1">
    <property type="nucleotide sequence ID" value="NZ_CP009122.1"/>
</dbReference>
<dbReference type="Proteomes" id="UP000030907">
    <property type="component" value="Chromosome"/>
</dbReference>
<dbReference type="KEGG" id="sphk:SKP52_23550"/>
<dbReference type="InterPro" id="IPR024173">
    <property type="entry name" value="Pesterase_MJ0037-like"/>
</dbReference>
<dbReference type="EMBL" id="CP009122">
    <property type="protein sequence ID" value="AJA11552.1"/>
    <property type="molecule type" value="Genomic_DNA"/>
</dbReference>
<dbReference type="STRING" id="1515612.SKP52_23550"/>
<dbReference type="NCBIfam" id="TIGR04123">
    <property type="entry name" value="P_estr_lig_assc"/>
    <property type="match status" value="1"/>
</dbReference>
<keyword evidence="3" id="KW-1185">Reference proteome</keyword>
<dbReference type="PIRSF" id="PIRSF000887">
    <property type="entry name" value="Pesterase_MJ0037"/>
    <property type="match status" value="1"/>
</dbReference>
<sequence length="238" mass="25640">MSAAVTFDFAGQQFHMLADRALFWPRHGALIVADLHLEKASWYAALGQPLPPYDSHDTLDRLAALAAETGARAIWCLGDSFHDRDAAERIVPAVAERLFGQAATARLLWIAGNHDGLTGGAWGGEVAEELIVDGIVFRHQSLAHEVRPEISGHFHPKLRLRIRGRPVSRPCFAGDNRRLILPAFGSLTGGLSAEDRGIATNFSGAYQAMLVARGRLLRFPCGNGTAVDATASRAVAAE</sequence>
<dbReference type="OrthoDB" id="9795838at2"/>
<dbReference type="InterPro" id="IPR026336">
    <property type="entry name" value="PdeM-like"/>
</dbReference>
<dbReference type="PANTHER" id="PTHR39323:SF1">
    <property type="entry name" value="BLR1149 PROTEIN"/>
    <property type="match status" value="1"/>
</dbReference>
<dbReference type="HOGENOM" id="CLU_075478_2_0_5"/>
<protein>
    <submittedName>
        <fullName evidence="2">Metallophosphoesterase</fullName>
    </submittedName>
</protein>
<evidence type="ECO:0000313" key="2">
    <source>
        <dbReference type="EMBL" id="AJA11552.1"/>
    </source>
</evidence>
<dbReference type="Pfam" id="PF00149">
    <property type="entry name" value="Metallophos"/>
    <property type="match status" value="1"/>
</dbReference>
<reference evidence="2 3" key="1">
    <citation type="journal article" date="2015" name="Int. J. Syst. Evol. Microbiol.">
        <title>Description of Sphingopyxis fribergensis sp. nov. - a soil bacterium with the ability to degrade styrene and phenylacetic acid.</title>
        <authorList>
            <person name="Oelschlagel M."/>
            <person name="Ruckert C."/>
            <person name="Kalinowski J."/>
            <person name="Schmidt G."/>
            <person name="Schlomann M."/>
            <person name="Tischler D."/>
        </authorList>
    </citation>
    <scope>NUCLEOTIDE SEQUENCE [LARGE SCALE GENOMIC DNA]</scope>
    <source>
        <strain evidence="2 3">Kp5.2</strain>
    </source>
</reference>
<evidence type="ECO:0000259" key="1">
    <source>
        <dbReference type="Pfam" id="PF00149"/>
    </source>
</evidence>
<evidence type="ECO:0000313" key="3">
    <source>
        <dbReference type="Proteomes" id="UP000030907"/>
    </source>
</evidence>
<gene>
    <name evidence="2" type="ORF">SKP52_23550</name>
</gene>
<dbReference type="InterPro" id="IPR029052">
    <property type="entry name" value="Metallo-depent_PP-like"/>
</dbReference>
<accession>A0A0A7PTX8</accession>
<organism evidence="2 3">
    <name type="scientific">Sphingopyxis fribergensis</name>
    <dbReference type="NCBI Taxonomy" id="1515612"/>
    <lineage>
        <taxon>Bacteria</taxon>
        <taxon>Pseudomonadati</taxon>
        <taxon>Pseudomonadota</taxon>
        <taxon>Alphaproteobacteria</taxon>
        <taxon>Sphingomonadales</taxon>
        <taxon>Sphingomonadaceae</taxon>
        <taxon>Sphingopyxis</taxon>
    </lineage>
</organism>
<dbReference type="InterPro" id="IPR004843">
    <property type="entry name" value="Calcineurin-like_PHP"/>
</dbReference>
<dbReference type="AlphaFoldDB" id="A0A0A7PTX8"/>
<dbReference type="GO" id="GO:0016787">
    <property type="term" value="F:hydrolase activity"/>
    <property type="evidence" value="ECO:0007669"/>
    <property type="project" value="InterPro"/>
</dbReference>
<name>A0A0A7PTX8_9SPHN</name>
<feature type="domain" description="Calcineurin-like phosphoesterase" evidence="1">
    <location>
        <begin position="30"/>
        <end position="121"/>
    </location>
</feature>
<dbReference type="PANTHER" id="PTHR39323">
    <property type="entry name" value="BLR1149 PROTEIN"/>
    <property type="match status" value="1"/>
</dbReference>
<dbReference type="Gene3D" id="3.60.21.10">
    <property type="match status" value="1"/>
</dbReference>
<proteinExistence type="predicted"/>